<sequence>MMMFKVLVRDVKLTLDCLKPVIDEIAEYNRVLNQPTEEVQSLKLKMEEGDDLVRKCSKVGACSFYKKKTRDIKETLDSVKNIETVVQRIEGNISAMQISP</sequence>
<dbReference type="EMBL" id="JBEDUW010000005">
    <property type="protein sequence ID" value="KAK9929898.1"/>
    <property type="molecule type" value="Genomic_DNA"/>
</dbReference>
<protein>
    <recommendedName>
        <fullName evidence="1">RPW8 domain-containing protein</fullName>
    </recommendedName>
</protein>
<proteinExistence type="predicted"/>
<feature type="domain" description="RPW8" evidence="1">
    <location>
        <begin position="2"/>
        <end position="85"/>
    </location>
</feature>
<evidence type="ECO:0000313" key="2">
    <source>
        <dbReference type="EMBL" id="KAK9929898.1"/>
    </source>
</evidence>
<reference evidence="2 3" key="1">
    <citation type="journal article" date="2023" name="G3 (Bethesda)">
        <title>A chromosome-length genome assembly and annotation of blackberry (Rubus argutus, cv. 'Hillquist').</title>
        <authorList>
            <person name="Bruna T."/>
            <person name="Aryal R."/>
            <person name="Dudchenko O."/>
            <person name="Sargent D.J."/>
            <person name="Mead D."/>
            <person name="Buti M."/>
            <person name="Cavallini A."/>
            <person name="Hytonen T."/>
            <person name="Andres J."/>
            <person name="Pham M."/>
            <person name="Weisz D."/>
            <person name="Mascagni F."/>
            <person name="Usai G."/>
            <person name="Natali L."/>
            <person name="Bassil N."/>
            <person name="Fernandez G.E."/>
            <person name="Lomsadze A."/>
            <person name="Armour M."/>
            <person name="Olukolu B."/>
            <person name="Poorten T."/>
            <person name="Britton C."/>
            <person name="Davik J."/>
            <person name="Ashrafi H."/>
            <person name="Aiden E.L."/>
            <person name="Borodovsky M."/>
            <person name="Worthington M."/>
        </authorList>
    </citation>
    <scope>NUCLEOTIDE SEQUENCE [LARGE SCALE GENOMIC DNA]</scope>
    <source>
        <strain evidence="2">PI 553951</strain>
    </source>
</reference>
<keyword evidence="3" id="KW-1185">Reference proteome</keyword>
<dbReference type="Pfam" id="PF05659">
    <property type="entry name" value="RPW8"/>
    <property type="match status" value="1"/>
</dbReference>
<comment type="caution">
    <text evidence="2">The sequence shown here is derived from an EMBL/GenBank/DDBJ whole genome shotgun (WGS) entry which is preliminary data.</text>
</comment>
<gene>
    <name evidence="2" type="ORF">M0R45_026968</name>
</gene>
<evidence type="ECO:0000313" key="3">
    <source>
        <dbReference type="Proteomes" id="UP001457282"/>
    </source>
</evidence>
<dbReference type="AlphaFoldDB" id="A0AAW1X0S4"/>
<dbReference type="Proteomes" id="UP001457282">
    <property type="component" value="Unassembled WGS sequence"/>
</dbReference>
<name>A0AAW1X0S4_RUBAR</name>
<accession>A0AAW1X0S4</accession>
<evidence type="ECO:0000259" key="1">
    <source>
        <dbReference type="Pfam" id="PF05659"/>
    </source>
</evidence>
<dbReference type="InterPro" id="IPR008808">
    <property type="entry name" value="Powdery_mildew-R_dom"/>
</dbReference>
<organism evidence="2 3">
    <name type="scientific">Rubus argutus</name>
    <name type="common">Southern blackberry</name>
    <dbReference type="NCBI Taxonomy" id="59490"/>
    <lineage>
        <taxon>Eukaryota</taxon>
        <taxon>Viridiplantae</taxon>
        <taxon>Streptophyta</taxon>
        <taxon>Embryophyta</taxon>
        <taxon>Tracheophyta</taxon>
        <taxon>Spermatophyta</taxon>
        <taxon>Magnoliopsida</taxon>
        <taxon>eudicotyledons</taxon>
        <taxon>Gunneridae</taxon>
        <taxon>Pentapetalae</taxon>
        <taxon>rosids</taxon>
        <taxon>fabids</taxon>
        <taxon>Rosales</taxon>
        <taxon>Rosaceae</taxon>
        <taxon>Rosoideae</taxon>
        <taxon>Rosoideae incertae sedis</taxon>
        <taxon>Rubus</taxon>
    </lineage>
</organism>